<reference evidence="1 2" key="1">
    <citation type="submission" date="2016-09" db="EMBL/GenBank/DDBJ databases">
        <authorList>
            <person name="Capua I."/>
            <person name="De Benedictis P."/>
            <person name="Joannis T."/>
            <person name="Lombin L.H."/>
            <person name="Cattoli G."/>
        </authorList>
    </citation>
    <scope>NUCLEOTIDE SEQUENCE [LARGE SCALE GENOMIC DNA]</scope>
    <source>
        <strain evidence="1 2">IMI 309357</strain>
    </source>
</reference>
<gene>
    <name evidence="1" type="ORF">CORC01_01015</name>
</gene>
<dbReference type="OrthoDB" id="10410222at2759"/>
<sequence length="133" mass="14650">TLPLCSTTLRRCCPRRRQKARSGRGLGYATYWVGCPDCTVAARWNRHSAGPPETLIYGEALGPAFPSNQGPDIKCLPYPIPRNGQHHCASSTVFPCRPFDRAPRRGLHFLPEASSRPVWVTQDERDTGTGTSG</sequence>
<dbReference type="Proteomes" id="UP000176998">
    <property type="component" value="Unassembled WGS sequence"/>
</dbReference>
<evidence type="ECO:0000313" key="2">
    <source>
        <dbReference type="Proteomes" id="UP000176998"/>
    </source>
</evidence>
<accession>A0A1G4BQX3</accession>
<protein>
    <submittedName>
        <fullName evidence="1">Uncharacterized protein</fullName>
    </submittedName>
</protein>
<dbReference type="RefSeq" id="XP_022480832.1">
    <property type="nucleotide sequence ID" value="XM_022612671.1"/>
</dbReference>
<proteinExistence type="predicted"/>
<evidence type="ECO:0000313" key="1">
    <source>
        <dbReference type="EMBL" id="OHF03696.1"/>
    </source>
</evidence>
<dbReference type="AlphaFoldDB" id="A0A1G4BQX3"/>
<feature type="non-terminal residue" evidence="1">
    <location>
        <position position="1"/>
    </location>
</feature>
<comment type="caution">
    <text evidence="1">The sequence shown here is derived from an EMBL/GenBank/DDBJ whole genome shotgun (WGS) entry which is preliminary data.</text>
</comment>
<dbReference type="EMBL" id="MJBS01000005">
    <property type="protein sequence ID" value="OHF03696.1"/>
    <property type="molecule type" value="Genomic_DNA"/>
</dbReference>
<dbReference type="GeneID" id="34554181"/>
<keyword evidence="2" id="KW-1185">Reference proteome</keyword>
<organism evidence="1 2">
    <name type="scientific">Colletotrichum orchidophilum</name>
    <dbReference type="NCBI Taxonomy" id="1209926"/>
    <lineage>
        <taxon>Eukaryota</taxon>
        <taxon>Fungi</taxon>
        <taxon>Dikarya</taxon>
        <taxon>Ascomycota</taxon>
        <taxon>Pezizomycotina</taxon>
        <taxon>Sordariomycetes</taxon>
        <taxon>Hypocreomycetidae</taxon>
        <taxon>Glomerellales</taxon>
        <taxon>Glomerellaceae</taxon>
        <taxon>Colletotrichum</taxon>
    </lineage>
</organism>
<name>A0A1G4BQX3_9PEZI</name>